<dbReference type="PANTHER" id="PTHR43157">
    <property type="entry name" value="PHOSPHATIDYLINOSITOL-GLYCAN BIOSYNTHESIS CLASS F PROTEIN-RELATED"/>
    <property type="match status" value="1"/>
</dbReference>
<dbReference type="RefSeq" id="WP_344059733.1">
    <property type="nucleotide sequence ID" value="NZ_BAAAOH010000001.1"/>
</dbReference>
<keyword evidence="2" id="KW-0560">Oxidoreductase</keyword>
<comment type="similarity">
    <text evidence="1">Belongs to the short-chain dehydrogenases/reductases (SDR) family.</text>
</comment>
<dbReference type="PRINTS" id="PR00081">
    <property type="entry name" value="GDHRDH"/>
</dbReference>
<gene>
    <name evidence="3" type="ORF">GCM10009777_13350</name>
</gene>
<dbReference type="InterPro" id="IPR002347">
    <property type="entry name" value="SDR_fam"/>
</dbReference>
<evidence type="ECO:0000256" key="1">
    <source>
        <dbReference type="ARBA" id="ARBA00006484"/>
    </source>
</evidence>
<proteinExistence type="inferred from homology"/>
<dbReference type="NCBIfam" id="NF004846">
    <property type="entry name" value="PRK06197.1"/>
    <property type="match status" value="1"/>
</dbReference>
<dbReference type="InterPro" id="IPR020904">
    <property type="entry name" value="Sc_DH/Rdtase_CS"/>
</dbReference>
<organism evidence="3 4">
    <name type="scientific">Microbacterium pumilum</name>
    <dbReference type="NCBI Taxonomy" id="344165"/>
    <lineage>
        <taxon>Bacteria</taxon>
        <taxon>Bacillati</taxon>
        <taxon>Actinomycetota</taxon>
        <taxon>Actinomycetes</taxon>
        <taxon>Micrococcales</taxon>
        <taxon>Microbacteriaceae</taxon>
        <taxon>Microbacterium</taxon>
    </lineage>
</organism>
<reference evidence="3 4" key="1">
    <citation type="journal article" date="2019" name="Int. J. Syst. Evol. Microbiol.">
        <title>The Global Catalogue of Microorganisms (GCM) 10K type strain sequencing project: providing services to taxonomists for standard genome sequencing and annotation.</title>
        <authorList>
            <consortium name="The Broad Institute Genomics Platform"/>
            <consortium name="The Broad Institute Genome Sequencing Center for Infectious Disease"/>
            <person name="Wu L."/>
            <person name="Ma J."/>
        </authorList>
    </citation>
    <scope>NUCLEOTIDE SEQUENCE [LARGE SCALE GENOMIC DNA]</scope>
    <source>
        <strain evidence="3 4">JCM 14902</strain>
    </source>
</reference>
<dbReference type="SUPFAM" id="SSF51735">
    <property type="entry name" value="NAD(P)-binding Rossmann-fold domains"/>
    <property type="match status" value="1"/>
</dbReference>
<dbReference type="Proteomes" id="UP001500326">
    <property type="component" value="Unassembled WGS sequence"/>
</dbReference>
<sequence>MYIVPDQTGRRVIVTGANSGTGREAAQRLAGAGAEVVIAVRDAEKGEAARRDILNLHPDADLEVRVLDLADLTSVRTFAGSIEADGRLDVLINNAGVMVPPKRMTTADGFELQLGTNFLGPFALTIRLLPVLLQSAAPRVVTMSSMTANFGRIHFDDLHSLAHYRPGRAYSQSKRADLMMGVHLATIANERDWPLLSTIAHPGYTRTNLQTAGRNLARDKPLSPIRRTVLPSQSPAEGTEPLLFAAADPDAAQGAYYGPSAWGGLVGPPVRIDLPRSARGVDLPASVWAIGESLTGERLPPS</sequence>
<dbReference type="PROSITE" id="PS00061">
    <property type="entry name" value="ADH_SHORT"/>
    <property type="match status" value="1"/>
</dbReference>
<accession>A0ABN2S6G5</accession>
<protein>
    <submittedName>
        <fullName evidence="3">SDR family oxidoreductase</fullName>
    </submittedName>
</protein>
<dbReference type="InterPro" id="IPR036291">
    <property type="entry name" value="NAD(P)-bd_dom_sf"/>
</dbReference>
<dbReference type="PANTHER" id="PTHR43157:SF31">
    <property type="entry name" value="PHOSPHATIDYLINOSITOL-GLYCAN BIOSYNTHESIS CLASS F PROTEIN"/>
    <property type="match status" value="1"/>
</dbReference>
<keyword evidence="4" id="KW-1185">Reference proteome</keyword>
<evidence type="ECO:0000256" key="2">
    <source>
        <dbReference type="ARBA" id="ARBA00023002"/>
    </source>
</evidence>
<evidence type="ECO:0000313" key="3">
    <source>
        <dbReference type="EMBL" id="GAA1981138.1"/>
    </source>
</evidence>
<dbReference type="Gene3D" id="3.40.50.720">
    <property type="entry name" value="NAD(P)-binding Rossmann-like Domain"/>
    <property type="match status" value="1"/>
</dbReference>
<evidence type="ECO:0000313" key="4">
    <source>
        <dbReference type="Proteomes" id="UP001500326"/>
    </source>
</evidence>
<comment type="caution">
    <text evidence="3">The sequence shown here is derived from an EMBL/GenBank/DDBJ whole genome shotgun (WGS) entry which is preliminary data.</text>
</comment>
<dbReference type="NCBIfam" id="NF004513">
    <property type="entry name" value="PRK05854.1"/>
    <property type="match status" value="1"/>
</dbReference>
<dbReference type="EMBL" id="BAAAOH010000001">
    <property type="protein sequence ID" value="GAA1981138.1"/>
    <property type="molecule type" value="Genomic_DNA"/>
</dbReference>
<dbReference type="Pfam" id="PF00106">
    <property type="entry name" value="adh_short"/>
    <property type="match status" value="1"/>
</dbReference>
<name>A0ABN2S6G5_9MICO</name>